<accession>A0A6B3VYU9</accession>
<reference evidence="1 4" key="2">
    <citation type="submission" date="2020-07" db="EMBL/GenBank/DDBJ databases">
        <authorList>
            <person name="Feng H."/>
        </authorList>
    </citation>
    <scope>NUCLEOTIDE SEQUENCE [LARGE SCALE GENOMIC DNA]</scope>
    <source>
        <strain evidence="1">S-12</strain>
        <strain evidence="4">s-12</strain>
    </source>
</reference>
<dbReference type="Proteomes" id="UP000570010">
    <property type="component" value="Unassembled WGS sequence"/>
</dbReference>
<dbReference type="EMBL" id="JACEIO010000008">
    <property type="protein sequence ID" value="MBA4536576.1"/>
    <property type="molecule type" value="Genomic_DNA"/>
</dbReference>
<gene>
    <name evidence="2" type="ORF">G4D64_05240</name>
    <name evidence="1" type="ORF">H1Z61_05280</name>
</gene>
<reference evidence="2 3" key="1">
    <citation type="submission" date="2020-02" db="EMBL/GenBank/DDBJ databases">
        <title>Bacillus aquiflavi sp. nov., isolated from yellow water of strong flavor Chinese baijiu in Yibin region of China.</title>
        <authorList>
            <person name="Xie J."/>
        </authorList>
    </citation>
    <scope>NUCLEOTIDE SEQUENCE [LARGE SCALE GENOMIC DNA]</scope>
    <source>
        <strain evidence="2 3">3H-10</strain>
    </source>
</reference>
<name>A0A6B3VYU9_9BACI</name>
<dbReference type="RefSeq" id="WP_163240844.1">
    <property type="nucleotide sequence ID" value="NZ_CP082780.1"/>
</dbReference>
<evidence type="ECO:0000313" key="4">
    <source>
        <dbReference type="Proteomes" id="UP000570010"/>
    </source>
</evidence>
<proteinExistence type="predicted"/>
<dbReference type="AlphaFoldDB" id="A0A6B3VYU9"/>
<protein>
    <submittedName>
        <fullName evidence="2">Uncharacterized protein</fullName>
    </submittedName>
</protein>
<dbReference type="EMBL" id="JAAIWN010000008">
    <property type="protein sequence ID" value="NEY80943.1"/>
    <property type="molecule type" value="Genomic_DNA"/>
</dbReference>
<organism evidence="2 3">
    <name type="scientific">Bacillus aquiflavi</name>
    <dbReference type="NCBI Taxonomy" id="2672567"/>
    <lineage>
        <taxon>Bacteria</taxon>
        <taxon>Bacillati</taxon>
        <taxon>Bacillota</taxon>
        <taxon>Bacilli</taxon>
        <taxon>Bacillales</taxon>
        <taxon>Bacillaceae</taxon>
        <taxon>Bacillus</taxon>
    </lineage>
</organism>
<evidence type="ECO:0000313" key="2">
    <source>
        <dbReference type="EMBL" id="NEY80943.1"/>
    </source>
</evidence>
<keyword evidence="3" id="KW-1185">Reference proteome</keyword>
<evidence type="ECO:0000313" key="1">
    <source>
        <dbReference type="EMBL" id="MBA4536576.1"/>
    </source>
</evidence>
<evidence type="ECO:0000313" key="3">
    <source>
        <dbReference type="Proteomes" id="UP000472971"/>
    </source>
</evidence>
<comment type="caution">
    <text evidence="2">The sequence shown here is derived from an EMBL/GenBank/DDBJ whole genome shotgun (WGS) entry which is preliminary data.</text>
</comment>
<dbReference type="Proteomes" id="UP000472971">
    <property type="component" value="Unassembled WGS sequence"/>
</dbReference>
<sequence>MFFMNNKYIKLGVTIDDLDAVTNDLENLLHIQFAKHDSSYWGIYNKVMLSDSEEMRLGFNFVDEDWREEEHKDCPLILELNRLKQPEKMVKFLCEHLPYLIPLKMKDFKQADK</sequence>